<evidence type="ECO:0000313" key="3">
    <source>
        <dbReference type="Proteomes" id="UP000516369"/>
    </source>
</evidence>
<organism evidence="2 3">
    <name type="scientific">Defluviicoccus vanus</name>
    <dbReference type="NCBI Taxonomy" id="111831"/>
    <lineage>
        <taxon>Bacteria</taxon>
        <taxon>Pseudomonadati</taxon>
        <taxon>Pseudomonadota</taxon>
        <taxon>Alphaproteobacteria</taxon>
        <taxon>Rhodospirillales</taxon>
        <taxon>Rhodospirillaceae</taxon>
        <taxon>Defluviicoccus</taxon>
    </lineage>
</organism>
<dbReference type="KEGG" id="dvn:HQ394_08015"/>
<evidence type="ECO:0000313" key="2">
    <source>
        <dbReference type="EMBL" id="QNT69279.1"/>
    </source>
</evidence>
<dbReference type="AlphaFoldDB" id="A0A7H1N0P3"/>
<sequence>MSGDIWYDRKRFTSLEEALAFIRMLIDPDTPDEPDGPPPAQPPSLRVIIGGRCK</sequence>
<dbReference type="EMBL" id="CP053923">
    <property type="protein sequence ID" value="QNT69279.1"/>
    <property type="molecule type" value="Genomic_DNA"/>
</dbReference>
<proteinExistence type="predicted"/>
<evidence type="ECO:0000256" key="1">
    <source>
        <dbReference type="SAM" id="MobiDB-lite"/>
    </source>
</evidence>
<reference evidence="2 3" key="1">
    <citation type="submission" date="2020-05" db="EMBL/GenBank/DDBJ databases">
        <title>Complete closed genome sequence of Defluviicoccus vanus.</title>
        <authorList>
            <person name="Bessarab I."/>
            <person name="Arumugam K."/>
            <person name="Maszenan A.M."/>
            <person name="Seviour R.J."/>
            <person name="Williams R.B."/>
        </authorList>
    </citation>
    <scope>NUCLEOTIDE SEQUENCE [LARGE SCALE GENOMIC DNA]</scope>
    <source>
        <strain evidence="2 3">Ben 114</strain>
    </source>
</reference>
<name>A0A7H1N0P3_9PROT</name>
<dbReference type="Proteomes" id="UP000516369">
    <property type="component" value="Chromosome"/>
</dbReference>
<feature type="region of interest" description="Disordered" evidence="1">
    <location>
        <begin position="27"/>
        <end position="54"/>
    </location>
</feature>
<accession>A0A7H1N0P3</accession>
<gene>
    <name evidence="2" type="ORF">HQ394_08015</name>
</gene>
<protein>
    <submittedName>
        <fullName evidence="2">Uncharacterized protein</fullName>
    </submittedName>
</protein>
<keyword evidence="3" id="KW-1185">Reference proteome</keyword>
<dbReference type="RefSeq" id="WP_190262783.1">
    <property type="nucleotide sequence ID" value="NZ_CP053923.1"/>
</dbReference>